<proteinExistence type="predicted"/>
<protein>
    <submittedName>
        <fullName evidence="3">Uncharacterized protein</fullName>
    </submittedName>
</protein>
<dbReference type="InterPro" id="IPR036875">
    <property type="entry name" value="Znf_CCHC_sf"/>
</dbReference>
<feature type="compositionally biased region" description="Basic and acidic residues" evidence="2">
    <location>
        <begin position="743"/>
        <end position="756"/>
    </location>
</feature>
<dbReference type="AlphaFoldDB" id="A0A699GUT3"/>
<dbReference type="GO" id="GO:0008270">
    <property type="term" value="F:zinc ion binding"/>
    <property type="evidence" value="ECO:0007669"/>
    <property type="project" value="InterPro"/>
</dbReference>
<feature type="region of interest" description="Disordered" evidence="2">
    <location>
        <begin position="743"/>
        <end position="765"/>
    </location>
</feature>
<comment type="caution">
    <text evidence="3">The sequence shown here is derived from an EMBL/GenBank/DDBJ whole genome shotgun (WGS) entry which is preliminary data.</text>
</comment>
<feature type="compositionally biased region" description="Polar residues" evidence="2">
    <location>
        <begin position="23"/>
        <end position="34"/>
    </location>
</feature>
<evidence type="ECO:0000256" key="2">
    <source>
        <dbReference type="SAM" id="MobiDB-lite"/>
    </source>
</evidence>
<feature type="region of interest" description="Disordered" evidence="2">
    <location>
        <begin position="23"/>
        <end position="44"/>
    </location>
</feature>
<accession>A0A699GUT3</accession>
<dbReference type="EMBL" id="BKCJ010056920">
    <property type="protein sequence ID" value="GEW40263.1"/>
    <property type="molecule type" value="Genomic_DNA"/>
</dbReference>
<dbReference type="SUPFAM" id="SSF57756">
    <property type="entry name" value="Retrovirus zinc finger-like domains"/>
    <property type="match status" value="1"/>
</dbReference>
<feature type="region of interest" description="Disordered" evidence="2">
    <location>
        <begin position="571"/>
        <end position="593"/>
    </location>
</feature>
<name>A0A699GUT3_TANCI</name>
<feature type="coiled-coil region" evidence="1">
    <location>
        <begin position="605"/>
        <end position="650"/>
    </location>
</feature>
<dbReference type="GO" id="GO:0003676">
    <property type="term" value="F:nucleic acid binding"/>
    <property type="evidence" value="ECO:0007669"/>
    <property type="project" value="InterPro"/>
</dbReference>
<gene>
    <name evidence="3" type="ORF">Tci_212239</name>
</gene>
<keyword evidence="1" id="KW-0175">Coiled coil</keyword>
<reference evidence="3" key="1">
    <citation type="journal article" date="2019" name="Sci. Rep.">
        <title>Draft genome of Tanacetum cinerariifolium, the natural source of mosquito coil.</title>
        <authorList>
            <person name="Yamashiro T."/>
            <person name="Shiraishi A."/>
            <person name="Satake H."/>
            <person name="Nakayama K."/>
        </authorList>
    </citation>
    <scope>NUCLEOTIDE SEQUENCE</scope>
</reference>
<evidence type="ECO:0000256" key="1">
    <source>
        <dbReference type="SAM" id="Coils"/>
    </source>
</evidence>
<sequence>MELESTQTSTTAKLPMLKQVAQTTTNDAGTSTTHIPDPVTTEEKAQRKTRFVGNEATKKTQKTLLKKLPNSTNEVPTDFGVSTVSPQVSTANLSDVTVYAFLTNQPNGSQLVHEYLEQIHEDDLEEMDLKWQLALLSMRANRFFQKTGKKITINENDTASYDKAKVECFNCHKMRHFTKECRVSRNQENITRNQETTRRIVNMEDTSFKAMVAINGAGFDWKYMADDEAPINMAFMAFSDSDVEKISKEKDDLDIIIEKFENASQILDKFIRSQITNKSKKSLGYVSYNAVLPPHTGRFSPPRIDLSHTSLPKSAQPSVKSYGVKPIEVVTQTSSVKISDPVKENNDAPLIEDWESEGEDKVETLLEIERKTIELRCKYHQKERMVNRTNHSRVNHSANTVPKAVLTRTDLKPVNSVRPVNPKRHMTGNISHLTDFKEFYGGYVAFKGGSKGAFLKKPQGSKDFHQIVDFLNASHIRTLDNGEIKLNATVDGQDKTITEASVRRHLKLADVDGISTLPTTEIFKQLALLGGNISKTQTKATPSGLSSPRTSLEGSPGCHVTIWGSPVQARPKRLSNLPNEPPLGEGNTSRSGKGSMQLLKLMDICTKLSDKVTALENELKSTKAVYNKALITLTKRVKKLEKKLKHKKRKALFDSSEDEEASLENEDSPKLGMMIKKINEDENVNLVKISKQGEAHETARYKMESDDTKVVDFSTASPKKDDDEITLAETLVNIKKSVAKDKGTDNANITRKEPKNGQKRTRERKEEDLVKLWSLIKERFSSSNPIEDKEIALWLELNRLFEPDEDDELWKFES</sequence>
<organism evidence="3">
    <name type="scientific">Tanacetum cinerariifolium</name>
    <name type="common">Dalmatian daisy</name>
    <name type="synonym">Chrysanthemum cinerariifolium</name>
    <dbReference type="NCBI Taxonomy" id="118510"/>
    <lineage>
        <taxon>Eukaryota</taxon>
        <taxon>Viridiplantae</taxon>
        <taxon>Streptophyta</taxon>
        <taxon>Embryophyta</taxon>
        <taxon>Tracheophyta</taxon>
        <taxon>Spermatophyta</taxon>
        <taxon>Magnoliopsida</taxon>
        <taxon>eudicotyledons</taxon>
        <taxon>Gunneridae</taxon>
        <taxon>Pentapetalae</taxon>
        <taxon>asterids</taxon>
        <taxon>campanulids</taxon>
        <taxon>Asterales</taxon>
        <taxon>Asteraceae</taxon>
        <taxon>Asteroideae</taxon>
        <taxon>Anthemideae</taxon>
        <taxon>Anthemidinae</taxon>
        <taxon>Tanacetum</taxon>
    </lineage>
</organism>
<evidence type="ECO:0000313" key="3">
    <source>
        <dbReference type="EMBL" id="GEW40263.1"/>
    </source>
</evidence>